<dbReference type="InterPro" id="IPR046328">
    <property type="entry name" value="ETS_fam"/>
</dbReference>
<name>A0ABN8RLZ9_9CNID</name>
<feature type="domain" description="ETS" evidence="5">
    <location>
        <begin position="36"/>
        <end position="117"/>
    </location>
</feature>
<evidence type="ECO:0000256" key="4">
    <source>
        <dbReference type="SAM" id="MobiDB-lite"/>
    </source>
</evidence>
<feature type="non-terminal residue" evidence="6">
    <location>
        <position position="1"/>
    </location>
</feature>
<reference evidence="6 7" key="1">
    <citation type="submission" date="2022-05" db="EMBL/GenBank/DDBJ databases">
        <authorList>
            <consortium name="Genoscope - CEA"/>
            <person name="William W."/>
        </authorList>
    </citation>
    <scope>NUCLEOTIDE SEQUENCE [LARGE SCALE GENOMIC DNA]</scope>
</reference>
<dbReference type="PROSITE" id="PS50061">
    <property type="entry name" value="ETS_DOMAIN_3"/>
    <property type="match status" value="1"/>
</dbReference>
<comment type="similarity">
    <text evidence="1 3">Belongs to the ETS family.</text>
</comment>
<dbReference type="PRINTS" id="PR00454">
    <property type="entry name" value="ETSDOMAIN"/>
</dbReference>
<evidence type="ECO:0000256" key="1">
    <source>
        <dbReference type="ARBA" id="ARBA00005562"/>
    </source>
</evidence>
<evidence type="ECO:0000313" key="7">
    <source>
        <dbReference type="Proteomes" id="UP001159405"/>
    </source>
</evidence>
<evidence type="ECO:0000256" key="2">
    <source>
        <dbReference type="ARBA" id="ARBA00023125"/>
    </source>
</evidence>
<keyword evidence="3" id="KW-0539">Nucleus</keyword>
<feature type="region of interest" description="Disordered" evidence="4">
    <location>
        <begin position="170"/>
        <end position="189"/>
    </location>
</feature>
<comment type="caution">
    <text evidence="6">The sequence shown here is derived from an EMBL/GenBank/DDBJ whole genome shotgun (WGS) entry which is preliminary data.</text>
</comment>
<evidence type="ECO:0000256" key="3">
    <source>
        <dbReference type="RuleBase" id="RU004019"/>
    </source>
</evidence>
<proteinExistence type="inferred from homology"/>
<dbReference type="PANTHER" id="PTHR11849">
    <property type="entry name" value="ETS"/>
    <property type="match status" value="1"/>
</dbReference>
<comment type="subcellular location">
    <subcellularLocation>
        <location evidence="3">Nucleus</location>
    </subcellularLocation>
</comment>
<dbReference type="EMBL" id="CALNXK010000240">
    <property type="protein sequence ID" value="CAH3178461.1"/>
    <property type="molecule type" value="Genomic_DNA"/>
</dbReference>
<evidence type="ECO:0000313" key="6">
    <source>
        <dbReference type="EMBL" id="CAH3178461.1"/>
    </source>
</evidence>
<protein>
    <recommendedName>
        <fullName evidence="5">ETS domain-containing protein</fullName>
    </recommendedName>
</protein>
<dbReference type="InterPro" id="IPR000418">
    <property type="entry name" value="Ets_dom"/>
</dbReference>
<dbReference type="SMART" id="SM00413">
    <property type="entry name" value="ETS"/>
    <property type="match status" value="1"/>
</dbReference>
<dbReference type="InterPro" id="IPR036388">
    <property type="entry name" value="WH-like_DNA-bd_sf"/>
</dbReference>
<keyword evidence="2 3" id="KW-0238">DNA-binding</keyword>
<dbReference type="Pfam" id="PF00178">
    <property type="entry name" value="Ets"/>
    <property type="match status" value="1"/>
</dbReference>
<feature type="compositionally biased region" description="Low complexity" evidence="4">
    <location>
        <begin position="170"/>
        <end position="182"/>
    </location>
</feature>
<dbReference type="Gene3D" id="1.10.10.10">
    <property type="entry name" value="Winged helix-like DNA-binding domain superfamily/Winged helix DNA-binding domain"/>
    <property type="match status" value="1"/>
</dbReference>
<dbReference type="PANTHER" id="PTHR11849:SF133">
    <property type="entry name" value="ETS DOMAIN-CONTAINING PROTEIN"/>
    <property type="match status" value="1"/>
</dbReference>
<gene>
    <name evidence="6" type="ORF">PLOB_00020381</name>
</gene>
<organism evidence="6 7">
    <name type="scientific">Porites lobata</name>
    <dbReference type="NCBI Taxonomy" id="104759"/>
    <lineage>
        <taxon>Eukaryota</taxon>
        <taxon>Metazoa</taxon>
        <taxon>Cnidaria</taxon>
        <taxon>Anthozoa</taxon>
        <taxon>Hexacorallia</taxon>
        <taxon>Scleractinia</taxon>
        <taxon>Fungiina</taxon>
        <taxon>Poritidae</taxon>
        <taxon>Porites</taxon>
    </lineage>
</organism>
<dbReference type="InterPro" id="IPR036390">
    <property type="entry name" value="WH_DNA-bd_sf"/>
</dbReference>
<dbReference type="Proteomes" id="UP001159405">
    <property type="component" value="Unassembled WGS sequence"/>
</dbReference>
<accession>A0ABN8RLZ9</accession>
<evidence type="ECO:0000259" key="5">
    <source>
        <dbReference type="PROSITE" id="PS50061"/>
    </source>
</evidence>
<sequence length="226" mass="25964">IELKAQCNDVVEPSGARPVQTCSVSTRPRHKYKNMLHLWEFLLELLADERCKSIICWRREEEGEFQLLNHHEVAKRWGMFKQRGGMDYGKLSRALRLYYREGIITKVKGQRLVYKFRNLPYKYEPGITRSVYLDRFQTINTSLCNQEPGIIKDLLPLKFNSSPSVSRAFFSSSLPPRGSSPLTASPGASSEGCTCLDVELSLSSIFCSKTRIYFPMREGHSKTTER</sequence>
<dbReference type="SUPFAM" id="SSF46785">
    <property type="entry name" value="Winged helix' DNA-binding domain"/>
    <property type="match status" value="1"/>
</dbReference>
<keyword evidence="7" id="KW-1185">Reference proteome</keyword>
<dbReference type="PROSITE" id="PS00345">
    <property type="entry name" value="ETS_DOMAIN_1"/>
    <property type="match status" value="1"/>
</dbReference>